<dbReference type="SMART" id="SM00547">
    <property type="entry name" value="ZnF_RBZ"/>
    <property type="match status" value="1"/>
</dbReference>
<dbReference type="InterPro" id="IPR036443">
    <property type="entry name" value="Znf_RanBP2_sf"/>
</dbReference>
<dbReference type="Proteomes" id="UP001165121">
    <property type="component" value="Unassembled WGS sequence"/>
</dbReference>
<proteinExistence type="predicted"/>
<sequence length="1002" mass="111242">MTELLRRSGHAEAYDETGDAIYRLQGYLNHRGKSAHVGHYTASVAYANSKQRDDEAEGRAGNWFEFDDAVVSDMAKADAAKERSHGKKIRSRDIYMLLYVRDNRASGTDNDCARNGQASEVPYPSETCQEQVEALNIAFDAEVEEYTSRASGMETRIQKRVDAYKRFFEKSQPYPDASATEFYWVDSEWLRRWVAGEENDNSVGTALASSHVSVSKPELELSNGKTLEKAKLDPVHQSGDQNENDDDNCIIINSPEANSLMKHKKSVESADSTTESECSGDGESSRIHDDGDVEIISEMPPSASPMHTSPGVQADTKVIRSLCDDDIPFVKPADVSPFCCPHSSGLLFKVKGVNKEGSKPVLRFAPGNAPKLKRISAKLYAYLLEDCGLVKGDSTPSASVTPMRVFEAPTYRCTICEKAFRNKLLTDVDRLNEVNEELQLLKGSPSSISAAITEGGAYLISRAWVKSYKLHLQKLHKELSHPSSMSKKKRKSLTPQDDSDYLAPSKDGMNGNDTTSGESKEERDAWQKPINEDITCVHGNLTLEKRTYRPVSAETWSYFSSKFPCHAEYTEADADVCPQCQVDDMVSKECIQVERDVRDEVLSVAALDALFRRKPKGKSIRLNDVFELPAAHRGTGLEKASSWTKRDAALIPRRMFLVSRQWLSQWREYIRNVEEASPPSLSLSSLLCSHQKLVLPPALLAAQQGHFVDASSLEVEFVSLGEMLALVERYGDPEVPFYYGLLIQNASESEEKMEVVWRQCSLASLQYGHESALNKNGCPNGVVPLVCEDANDEGVTCTECQASSDQRHRDELENFSNRVVNVQQLSDDQAVPISENLTFDANAYGRRRSRRIRPGSASTWPVTANATDTVCMLKSKIYAEIDALPIRQRLYYKGKVLDDYRTLKQCGIKAGDAVFMRLSEDNADDLVVDETQEREIGFADSVFLSHPSASAAGPDTSGDQAMAMALSNSHETRVWVCPACTFVNDDTDSACEMCSTTKTCSK</sequence>
<organism evidence="7 8">
    <name type="scientific">Phytophthora fragariaefolia</name>
    <dbReference type="NCBI Taxonomy" id="1490495"/>
    <lineage>
        <taxon>Eukaryota</taxon>
        <taxon>Sar</taxon>
        <taxon>Stramenopiles</taxon>
        <taxon>Oomycota</taxon>
        <taxon>Peronosporomycetes</taxon>
        <taxon>Peronosporales</taxon>
        <taxon>Peronosporaceae</taxon>
        <taxon>Phytophthora</taxon>
    </lineage>
</organism>
<dbReference type="SUPFAM" id="SSF90209">
    <property type="entry name" value="Ran binding protein zinc finger-like"/>
    <property type="match status" value="1"/>
</dbReference>
<dbReference type="Pfam" id="PF00240">
    <property type="entry name" value="ubiquitin"/>
    <property type="match status" value="1"/>
</dbReference>
<dbReference type="PROSITE" id="PS01358">
    <property type="entry name" value="ZF_RANBP2_1"/>
    <property type="match status" value="1"/>
</dbReference>
<feature type="region of interest" description="Disordered" evidence="4">
    <location>
        <begin position="208"/>
        <end position="291"/>
    </location>
</feature>
<keyword evidence="1" id="KW-0479">Metal-binding</keyword>
<dbReference type="InterPro" id="IPR038765">
    <property type="entry name" value="Papain-like_cys_pep_sf"/>
</dbReference>
<dbReference type="EMBL" id="BSXT01000869">
    <property type="protein sequence ID" value="GMF35410.1"/>
    <property type="molecule type" value="Genomic_DNA"/>
</dbReference>
<dbReference type="Gene3D" id="2.30.30.380">
    <property type="entry name" value="Zn-finger domain of Sec23/24"/>
    <property type="match status" value="1"/>
</dbReference>
<feature type="domain" description="USP" evidence="6">
    <location>
        <begin position="1"/>
        <end position="102"/>
    </location>
</feature>
<gene>
    <name evidence="7" type="ORF">Pfra01_000936400</name>
</gene>
<dbReference type="InterPro" id="IPR001394">
    <property type="entry name" value="Peptidase_C19_UCH"/>
</dbReference>
<dbReference type="Gene3D" id="3.90.70.10">
    <property type="entry name" value="Cysteine proteinases"/>
    <property type="match status" value="1"/>
</dbReference>
<dbReference type="SUPFAM" id="SSF54001">
    <property type="entry name" value="Cysteine proteinases"/>
    <property type="match status" value="1"/>
</dbReference>
<evidence type="ECO:0000256" key="1">
    <source>
        <dbReference type="ARBA" id="ARBA00022723"/>
    </source>
</evidence>
<evidence type="ECO:0000256" key="2">
    <source>
        <dbReference type="ARBA" id="ARBA00022771"/>
    </source>
</evidence>
<comment type="caution">
    <text evidence="7">The sequence shown here is derived from an EMBL/GenBank/DDBJ whole genome shotgun (WGS) entry which is preliminary data.</text>
</comment>
<keyword evidence="3" id="KW-0862">Zinc</keyword>
<keyword evidence="2" id="KW-0863">Zinc-finger</keyword>
<dbReference type="InterPro" id="IPR035927">
    <property type="entry name" value="DUSP-like_sf"/>
</dbReference>
<evidence type="ECO:0000259" key="6">
    <source>
        <dbReference type="PROSITE" id="PS50235"/>
    </source>
</evidence>
<dbReference type="PROSITE" id="PS50235">
    <property type="entry name" value="USP_3"/>
    <property type="match status" value="1"/>
</dbReference>
<dbReference type="InterPro" id="IPR000626">
    <property type="entry name" value="Ubiquitin-like_dom"/>
</dbReference>
<dbReference type="Pfam" id="PF00443">
    <property type="entry name" value="UCH"/>
    <property type="match status" value="1"/>
</dbReference>
<feature type="region of interest" description="Disordered" evidence="4">
    <location>
        <begin position="479"/>
        <end position="528"/>
    </location>
</feature>
<name>A0A9W7CLL1_9STRA</name>
<dbReference type="PROSITE" id="PS50053">
    <property type="entry name" value="UBIQUITIN_2"/>
    <property type="match status" value="1"/>
</dbReference>
<dbReference type="OrthoDB" id="289038at2759"/>
<evidence type="ECO:0000256" key="4">
    <source>
        <dbReference type="SAM" id="MobiDB-lite"/>
    </source>
</evidence>
<evidence type="ECO:0000259" key="5">
    <source>
        <dbReference type="PROSITE" id="PS50053"/>
    </source>
</evidence>
<dbReference type="GO" id="GO:0008270">
    <property type="term" value="F:zinc ion binding"/>
    <property type="evidence" value="ECO:0007669"/>
    <property type="project" value="UniProtKB-KW"/>
</dbReference>
<reference evidence="7" key="1">
    <citation type="submission" date="2023-04" db="EMBL/GenBank/DDBJ databases">
        <title>Phytophthora fragariaefolia NBRC 109709.</title>
        <authorList>
            <person name="Ichikawa N."/>
            <person name="Sato H."/>
            <person name="Tonouchi N."/>
        </authorList>
    </citation>
    <scope>NUCLEOTIDE SEQUENCE</scope>
    <source>
        <strain evidence="7">NBRC 109709</strain>
    </source>
</reference>
<dbReference type="CDD" id="cd17039">
    <property type="entry name" value="Ubl_ubiquitin_like"/>
    <property type="match status" value="1"/>
</dbReference>
<dbReference type="SUPFAM" id="SSF143791">
    <property type="entry name" value="DUSP-like"/>
    <property type="match status" value="2"/>
</dbReference>
<dbReference type="SUPFAM" id="SSF54236">
    <property type="entry name" value="Ubiquitin-like"/>
    <property type="match status" value="1"/>
</dbReference>
<evidence type="ECO:0000313" key="8">
    <source>
        <dbReference type="Proteomes" id="UP001165121"/>
    </source>
</evidence>
<dbReference type="InterPro" id="IPR001876">
    <property type="entry name" value="Znf_RanBP2"/>
</dbReference>
<feature type="domain" description="Ubiquitin-like" evidence="5">
    <location>
        <begin position="852"/>
        <end position="923"/>
    </location>
</feature>
<dbReference type="GO" id="GO:0016579">
    <property type="term" value="P:protein deubiquitination"/>
    <property type="evidence" value="ECO:0007669"/>
    <property type="project" value="InterPro"/>
</dbReference>
<protein>
    <submittedName>
        <fullName evidence="7">Unnamed protein product</fullName>
    </submittedName>
</protein>
<dbReference type="SMART" id="SM00213">
    <property type="entry name" value="UBQ"/>
    <property type="match status" value="1"/>
</dbReference>
<dbReference type="InterPro" id="IPR029071">
    <property type="entry name" value="Ubiquitin-like_domsf"/>
</dbReference>
<keyword evidence="8" id="KW-1185">Reference proteome</keyword>
<dbReference type="Gene3D" id="3.10.20.90">
    <property type="entry name" value="Phosphatidylinositol 3-kinase Catalytic Subunit, Chain A, domain 1"/>
    <property type="match status" value="1"/>
</dbReference>
<accession>A0A9W7CLL1</accession>
<evidence type="ECO:0000256" key="3">
    <source>
        <dbReference type="ARBA" id="ARBA00022833"/>
    </source>
</evidence>
<evidence type="ECO:0000313" key="7">
    <source>
        <dbReference type="EMBL" id="GMF35410.1"/>
    </source>
</evidence>
<dbReference type="InterPro" id="IPR028889">
    <property type="entry name" value="USP"/>
</dbReference>
<dbReference type="AlphaFoldDB" id="A0A9W7CLL1"/>
<dbReference type="GO" id="GO:0004843">
    <property type="term" value="F:cysteine-type deubiquitinase activity"/>
    <property type="evidence" value="ECO:0007669"/>
    <property type="project" value="InterPro"/>
</dbReference>